<dbReference type="EMBL" id="CAKZ01000167">
    <property type="protein sequence ID" value="CCJ82784.1"/>
    <property type="molecule type" value="Genomic_DNA"/>
</dbReference>
<organism evidence="1 2">
    <name type="scientific">Cronobacter dublinensis 1210</name>
    <dbReference type="NCBI Taxonomy" id="1208656"/>
    <lineage>
        <taxon>Bacteria</taxon>
        <taxon>Pseudomonadati</taxon>
        <taxon>Pseudomonadota</taxon>
        <taxon>Gammaproteobacteria</taxon>
        <taxon>Enterobacterales</taxon>
        <taxon>Enterobacteriaceae</taxon>
        <taxon>Cronobacter</taxon>
    </lineage>
</organism>
<name>A0ABP1WB78_9ENTR</name>
<proteinExistence type="predicted"/>
<keyword evidence="2" id="KW-1185">Reference proteome</keyword>
<evidence type="ECO:0000313" key="2">
    <source>
        <dbReference type="Proteomes" id="UP000009342"/>
    </source>
</evidence>
<evidence type="ECO:0000313" key="1">
    <source>
        <dbReference type="EMBL" id="CCJ82784.1"/>
    </source>
</evidence>
<accession>A0ABP1WB78</accession>
<protein>
    <submittedName>
        <fullName evidence="1">Uncharacterized protein</fullName>
    </submittedName>
</protein>
<sequence>MIAWLCRDNYTNLFNLLRSEFIALLRDILICRQGNTIYRK</sequence>
<reference evidence="2" key="1">
    <citation type="journal article" date="2012" name="PLoS ONE">
        <title>Comparative analysis of genome sequences covering the seven cronobacter species.</title>
        <authorList>
            <person name="Joseph S."/>
            <person name="Desai P."/>
            <person name="Ji Y."/>
            <person name="Cummings C.A."/>
            <person name="Shih R."/>
            <person name="Degoricija L."/>
            <person name="Rico A."/>
            <person name="Brzoska P."/>
            <person name="Hamby S.E."/>
            <person name="Masood N."/>
            <person name="Hariri S."/>
            <person name="Sonbol H."/>
            <person name="Chuzhanova N."/>
            <person name="McClelland M."/>
            <person name="Furtado M.R."/>
            <person name="Forsythe S.J."/>
        </authorList>
    </citation>
    <scope>NUCLEOTIDE SEQUENCE [LARGE SCALE GENOMIC DNA]</scope>
    <source>
        <strain evidence="2">1210</strain>
    </source>
</reference>
<dbReference type="Proteomes" id="UP000009342">
    <property type="component" value="Unassembled WGS sequence"/>
</dbReference>
<comment type="caution">
    <text evidence="1">The sequence shown here is derived from an EMBL/GenBank/DDBJ whole genome shotgun (WGS) entry which is preliminary data.</text>
</comment>
<gene>
    <name evidence="1" type="ORF">BN134_3551</name>
</gene>